<comment type="caution">
    <text evidence="1">The sequence shown here is derived from an EMBL/GenBank/DDBJ whole genome shotgun (WGS) entry which is preliminary data.</text>
</comment>
<gene>
    <name evidence="1" type="ORF">D8858_09430</name>
</gene>
<evidence type="ECO:0000313" key="2">
    <source>
        <dbReference type="Proteomes" id="UP000281197"/>
    </source>
</evidence>
<reference evidence="1 2" key="1">
    <citation type="submission" date="2018-11" db="EMBL/GenBank/DDBJ databases">
        <title>Species Designations Belie Phenotypic and Genotypic Heterogeneity in Oral Streptococci.</title>
        <authorList>
            <person name="Velsko I."/>
        </authorList>
    </citation>
    <scope>NUCLEOTIDE SEQUENCE [LARGE SCALE GENOMIC DNA]</scope>
    <source>
        <strain evidence="1 2">BCC19</strain>
    </source>
</reference>
<dbReference type="RefSeq" id="WP_001062688.1">
    <property type="nucleotide sequence ID" value="NZ_JADNFW010000008.1"/>
</dbReference>
<evidence type="ECO:0000313" key="1">
    <source>
        <dbReference type="EMBL" id="RSI73536.1"/>
    </source>
</evidence>
<dbReference type="Proteomes" id="UP000281197">
    <property type="component" value="Unassembled WGS sequence"/>
</dbReference>
<proteinExistence type="predicted"/>
<dbReference type="EMBL" id="RJNO01000036">
    <property type="protein sequence ID" value="RSI73536.1"/>
    <property type="molecule type" value="Genomic_DNA"/>
</dbReference>
<accession>A0A3R9JAV4</accession>
<sequence>MAKIKKLPVGLNVIGTKVVVSPKFREVVNGSYDDFVPFREFEISGENQSTVTIRVYGLANSDVPKTRGLTFVKSVSGLNMVTRLVGTKEEIQFEATELRFEK</sequence>
<organism evidence="1 2">
    <name type="scientific">Streptococcus oralis</name>
    <dbReference type="NCBI Taxonomy" id="1303"/>
    <lineage>
        <taxon>Bacteria</taxon>
        <taxon>Bacillati</taxon>
        <taxon>Bacillota</taxon>
        <taxon>Bacilli</taxon>
        <taxon>Lactobacillales</taxon>
        <taxon>Streptococcaceae</taxon>
        <taxon>Streptococcus</taxon>
    </lineage>
</organism>
<name>A0A3R9JAV4_STROR</name>
<protein>
    <submittedName>
        <fullName evidence="1">Uncharacterized protein</fullName>
    </submittedName>
</protein>
<dbReference type="AlphaFoldDB" id="A0A3R9JAV4"/>